<dbReference type="Proteomes" id="UP001202961">
    <property type="component" value="Unassembled WGS sequence"/>
</dbReference>
<reference evidence="3 4" key="1">
    <citation type="journal article" date="2022" name="Syst. Appl. Microbiol.">
        <title>Rhodopirellula aestuarii sp. nov., a novel member of the genus Rhodopirellula isolated from brackish sediments collected in the Tagus River estuary, Portugal.</title>
        <authorList>
            <person name="Vitorino I.R."/>
            <person name="Klimek D."/>
            <person name="Calusinska M."/>
            <person name="Lobo-da-Cunha A."/>
            <person name="Vasconcelos V."/>
            <person name="Lage O.M."/>
        </authorList>
    </citation>
    <scope>NUCLEOTIDE SEQUENCE [LARGE SCALE GENOMIC DNA]</scope>
    <source>
        <strain evidence="3 4">ICT_H3.1</strain>
    </source>
</reference>
<keyword evidence="2" id="KW-1133">Transmembrane helix</keyword>
<evidence type="ECO:0000313" key="4">
    <source>
        <dbReference type="Proteomes" id="UP001202961"/>
    </source>
</evidence>
<keyword evidence="4" id="KW-1185">Reference proteome</keyword>
<keyword evidence="2" id="KW-0812">Transmembrane</keyword>
<feature type="region of interest" description="Disordered" evidence="1">
    <location>
        <begin position="1"/>
        <end position="25"/>
    </location>
</feature>
<comment type="caution">
    <text evidence="3">The sequence shown here is derived from an EMBL/GenBank/DDBJ whole genome shotgun (WGS) entry which is preliminary data.</text>
</comment>
<evidence type="ECO:0000256" key="1">
    <source>
        <dbReference type="SAM" id="MobiDB-lite"/>
    </source>
</evidence>
<name>A0ABT0U8H8_9BACT</name>
<gene>
    <name evidence="3" type="ORF">NB063_21635</name>
</gene>
<evidence type="ECO:0000256" key="2">
    <source>
        <dbReference type="SAM" id="Phobius"/>
    </source>
</evidence>
<feature type="transmembrane region" description="Helical" evidence="2">
    <location>
        <begin position="105"/>
        <end position="128"/>
    </location>
</feature>
<protein>
    <submittedName>
        <fullName evidence="3">Uncharacterized protein</fullName>
    </submittedName>
</protein>
<dbReference type="RefSeq" id="WP_250931182.1">
    <property type="nucleotide sequence ID" value="NZ_JAMQBK010000060.1"/>
</dbReference>
<evidence type="ECO:0000313" key="3">
    <source>
        <dbReference type="EMBL" id="MCM2373222.1"/>
    </source>
</evidence>
<keyword evidence="2" id="KW-0472">Membrane</keyword>
<feature type="transmembrane region" description="Helical" evidence="2">
    <location>
        <begin position="44"/>
        <end position="63"/>
    </location>
</feature>
<dbReference type="EMBL" id="JAMQBK010000060">
    <property type="protein sequence ID" value="MCM2373222.1"/>
    <property type="molecule type" value="Genomic_DNA"/>
</dbReference>
<feature type="transmembrane region" description="Helical" evidence="2">
    <location>
        <begin position="68"/>
        <end position="85"/>
    </location>
</feature>
<accession>A0ABT0U8H8</accession>
<proteinExistence type="predicted"/>
<organism evidence="3 4">
    <name type="scientific">Aporhodopirellula aestuarii</name>
    <dbReference type="NCBI Taxonomy" id="2950107"/>
    <lineage>
        <taxon>Bacteria</taxon>
        <taxon>Pseudomonadati</taxon>
        <taxon>Planctomycetota</taxon>
        <taxon>Planctomycetia</taxon>
        <taxon>Pirellulales</taxon>
        <taxon>Pirellulaceae</taxon>
        <taxon>Aporhodopirellula</taxon>
    </lineage>
</organism>
<sequence>MTENPYSSPTAPSPPTSPDADDQNDRSIQTIARRTFLAWEKLRIAYVAILTLITVLLVGPAGFLNRRLLLLILEGAVFANFAYFAGPTIETYVKWLGYSRRWPRWVMFIGGTLIATILTIGVLATELFPDQN</sequence>